<evidence type="ECO:0000259" key="2">
    <source>
        <dbReference type="Pfam" id="PF02518"/>
    </source>
</evidence>
<sequence length="359" mass="41357">MINLSRRPHLFWLCQCSGWAVYALLTEVMIKIPSDEPWHIQLPHLFLDTLCGFTITLVLRNLYFRAYRLKKYVVTAHIVLLVLASFTWTQFKWVSLQWLYNNPWKLMSWFDFGTWTTASLTMLATWTAGYYGIKSYLDVVEQRERAEKATHLAKEAQLKMLRYQLNPHFMFNSINAISTLILKEENHHAVSVLEKLCDFLRYGLYTDPLKKIPVSEEVTMLRTYVDIEKARFRSKLNVKIETDAQIESLLIPSMLVQPLVENVLKHGMQPNQTVSVTVEFSQMDDGLSIVVTDDGNGFENHENCKRGIGLTNCRDRLRLMYQGKARLVTENNASGGASVTVFIPHEETLQNDTIKNAAG</sequence>
<accession>A0ABR8LK08</accession>
<dbReference type="EMBL" id="JABBXD010000004">
    <property type="protein sequence ID" value="MBD3585908.1"/>
    <property type="molecule type" value="Genomic_DNA"/>
</dbReference>
<dbReference type="InterPro" id="IPR050640">
    <property type="entry name" value="Bact_2-comp_sensor_kinase"/>
</dbReference>
<organism evidence="4 5">
    <name type="scientific">Salinimonas profundi</name>
    <dbReference type="NCBI Taxonomy" id="2729140"/>
    <lineage>
        <taxon>Bacteria</taxon>
        <taxon>Pseudomonadati</taxon>
        <taxon>Pseudomonadota</taxon>
        <taxon>Gammaproteobacteria</taxon>
        <taxon>Alteromonadales</taxon>
        <taxon>Alteromonadaceae</taxon>
        <taxon>Alteromonas/Salinimonas group</taxon>
        <taxon>Salinimonas</taxon>
    </lineage>
</organism>
<feature type="domain" description="Signal transduction histidine kinase internal region" evidence="3">
    <location>
        <begin position="156"/>
        <end position="236"/>
    </location>
</feature>
<gene>
    <name evidence="4" type="ORF">HHX48_09190</name>
</gene>
<dbReference type="PANTHER" id="PTHR34220:SF7">
    <property type="entry name" value="SENSOR HISTIDINE KINASE YPDA"/>
    <property type="match status" value="1"/>
</dbReference>
<dbReference type="PANTHER" id="PTHR34220">
    <property type="entry name" value="SENSOR HISTIDINE KINASE YPDA"/>
    <property type="match status" value="1"/>
</dbReference>
<keyword evidence="4" id="KW-0418">Kinase</keyword>
<keyword evidence="1" id="KW-1133">Transmembrane helix</keyword>
<evidence type="ECO:0000259" key="3">
    <source>
        <dbReference type="Pfam" id="PF06580"/>
    </source>
</evidence>
<name>A0ABR8LK08_9ALTE</name>
<proteinExistence type="predicted"/>
<feature type="transmembrane region" description="Helical" evidence="1">
    <location>
        <begin position="113"/>
        <end position="133"/>
    </location>
</feature>
<protein>
    <submittedName>
        <fullName evidence="4">Histidine kinase</fullName>
    </submittedName>
</protein>
<dbReference type="InterPro" id="IPR036890">
    <property type="entry name" value="HATPase_C_sf"/>
</dbReference>
<dbReference type="Proteomes" id="UP000624419">
    <property type="component" value="Unassembled WGS sequence"/>
</dbReference>
<dbReference type="GO" id="GO:0016301">
    <property type="term" value="F:kinase activity"/>
    <property type="evidence" value="ECO:0007669"/>
    <property type="project" value="UniProtKB-KW"/>
</dbReference>
<evidence type="ECO:0000313" key="4">
    <source>
        <dbReference type="EMBL" id="MBD3585908.1"/>
    </source>
</evidence>
<dbReference type="SUPFAM" id="SSF55874">
    <property type="entry name" value="ATPase domain of HSP90 chaperone/DNA topoisomerase II/histidine kinase"/>
    <property type="match status" value="1"/>
</dbReference>
<dbReference type="Pfam" id="PF02518">
    <property type="entry name" value="HATPase_c"/>
    <property type="match status" value="1"/>
</dbReference>
<keyword evidence="1" id="KW-0472">Membrane</keyword>
<comment type="caution">
    <text evidence="4">The sequence shown here is derived from an EMBL/GenBank/DDBJ whole genome shotgun (WGS) entry which is preliminary data.</text>
</comment>
<feature type="transmembrane region" description="Helical" evidence="1">
    <location>
        <begin position="42"/>
        <end position="60"/>
    </location>
</feature>
<dbReference type="Gene3D" id="3.30.565.10">
    <property type="entry name" value="Histidine kinase-like ATPase, C-terminal domain"/>
    <property type="match status" value="1"/>
</dbReference>
<dbReference type="InterPro" id="IPR010559">
    <property type="entry name" value="Sig_transdc_His_kin_internal"/>
</dbReference>
<evidence type="ECO:0000256" key="1">
    <source>
        <dbReference type="SAM" id="Phobius"/>
    </source>
</evidence>
<reference evidence="4 5" key="1">
    <citation type="submission" date="2020-04" db="EMBL/GenBank/DDBJ databases">
        <title>Salinimonas sp. HHU 13199.</title>
        <authorList>
            <person name="Cui X."/>
            <person name="Zhang D."/>
        </authorList>
    </citation>
    <scope>NUCLEOTIDE SEQUENCE [LARGE SCALE GENOMIC DNA]</scope>
    <source>
        <strain evidence="4 5">HHU 13199</strain>
    </source>
</reference>
<dbReference type="Pfam" id="PF06580">
    <property type="entry name" value="His_kinase"/>
    <property type="match status" value="1"/>
</dbReference>
<dbReference type="InterPro" id="IPR003594">
    <property type="entry name" value="HATPase_dom"/>
</dbReference>
<feature type="transmembrane region" description="Helical" evidence="1">
    <location>
        <begin position="72"/>
        <end position="93"/>
    </location>
</feature>
<feature type="transmembrane region" description="Helical" evidence="1">
    <location>
        <begin position="12"/>
        <end position="30"/>
    </location>
</feature>
<keyword evidence="4" id="KW-0808">Transferase</keyword>
<keyword evidence="5" id="KW-1185">Reference proteome</keyword>
<evidence type="ECO:0000313" key="5">
    <source>
        <dbReference type="Proteomes" id="UP000624419"/>
    </source>
</evidence>
<keyword evidence="1" id="KW-0812">Transmembrane</keyword>
<feature type="domain" description="Histidine kinase/HSP90-like ATPase" evidence="2">
    <location>
        <begin position="255"/>
        <end position="346"/>
    </location>
</feature>